<dbReference type="AlphaFoldDB" id="A0A1X2I8Q7"/>
<feature type="active site" description="Proton acceptor" evidence="4">
    <location>
        <position position="339"/>
    </location>
</feature>
<organism evidence="7 8">
    <name type="scientific">Absidia repens</name>
    <dbReference type="NCBI Taxonomy" id="90262"/>
    <lineage>
        <taxon>Eukaryota</taxon>
        <taxon>Fungi</taxon>
        <taxon>Fungi incertae sedis</taxon>
        <taxon>Mucoromycota</taxon>
        <taxon>Mucoromycotina</taxon>
        <taxon>Mucoromycetes</taxon>
        <taxon>Mucorales</taxon>
        <taxon>Cunninghamellaceae</taxon>
        <taxon>Absidia</taxon>
    </lineage>
</organism>
<dbReference type="Gene3D" id="3.30.559.10">
    <property type="entry name" value="Chloramphenicol acetyltransferase-like domain"/>
    <property type="match status" value="1"/>
</dbReference>
<comment type="caution">
    <text evidence="7">The sequence shown here is derived from an EMBL/GenBank/DDBJ whole genome shotgun (WGS) entry which is preliminary data.</text>
</comment>
<sequence length="658" mass="74486">MATPPTFGFQSTLPRLPVPSLKSTCSLYLHSLLPYQTAEEHEKSKKIVHDFMNSTLAASLQQRLIDIDNQSPHNWLEDNFWMKKAYLEQRKPLMINSNWFILAKETKAHPKELLQNDSQGLPEGQFSYFQIHMGASCIDAACKYIQRLENETIPVDMVQGQPLCMEQCRRFFGLCRIPQAHCDAIVQKELADITHVIVMACDQLYKLQVFEFIDGKKQQIHVSEVEKALLAIASHASNQVNAQKPISLLTSWDRDHWAVARNHLLTLDPVGNRQSLSDIETALYVLCLDDYTQGSGPVNWSKTGFCGPQNRGHGHNRWFDKTISLIIENNGQGTVMGEHTPSDAAMVGFMVYSLLFEKETCLQAGETKPAWLSGARAPVGPPSSPLMEHLLWTTDSVMEDYLKQAQEAATILGDESDPCNHHFRGYGSEWIKRIGKMPPDSFMQIVLQLAYYRVHRIITATYETASTRKFFWGRTETIRSCSMESKQFVEKFDDPHTSDQAAYDMLLKAVAAHRKYSQLASQGQGCDRHLSVLQLLNQDHVMADADGLPGQQRTPLLHPIFTDPVFTTSQTWRLSTSALMYNKKTQGSGFGTPFKQGYGINYMISPDFITMGIETKKGQETLSAQKFAEVVSETLEDIRATIERILYTELWSKDRSKL</sequence>
<keyword evidence="8" id="KW-1185">Reference proteome</keyword>
<dbReference type="GO" id="GO:0016746">
    <property type="term" value="F:acyltransferase activity"/>
    <property type="evidence" value="ECO:0007669"/>
    <property type="project" value="UniProtKB-KW"/>
</dbReference>
<evidence type="ECO:0000313" key="8">
    <source>
        <dbReference type="Proteomes" id="UP000193560"/>
    </source>
</evidence>
<keyword evidence="2 5" id="KW-0808">Transferase</keyword>
<evidence type="ECO:0000256" key="3">
    <source>
        <dbReference type="ARBA" id="ARBA00023315"/>
    </source>
</evidence>
<dbReference type="STRING" id="90262.A0A1X2I8Q7"/>
<evidence type="ECO:0000256" key="4">
    <source>
        <dbReference type="PIRSR" id="PIRSR600542-1"/>
    </source>
</evidence>
<evidence type="ECO:0000256" key="2">
    <source>
        <dbReference type="ARBA" id="ARBA00022679"/>
    </source>
</evidence>
<name>A0A1X2I8Q7_9FUNG</name>
<dbReference type="Proteomes" id="UP000193560">
    <property type="component" value="Unassembled WGS sequence"/>
</dbReference>
<comment type="similarity">
    <text evidence="1 5">Belongs to the carnitine/choline acetyltransferase family.</text>
</comment>
<evidence type="ECO:0000256" key="5">
    <source>
        <dbReference type="RuleBase" id="RU003801"/>
    </source>
</evidence>
<gene>
    <name evidence="7" type="ORF">BCR42DRAFT_468991</name>
</gene>
<keyword evidence="3 5" id="KW-0012">Acyltransferase</keyword>
<dbReference type="InterPro" id="IPR042231">
    <property type="entry name" value="Cho/carn_acyl_trans_2"/>
</dbReference>
<proteinExistence type="inferred from homology"/>
<dbReference type="InterPro" id="IPR039551">
    <property type="entry name" value="Cho/carn_acyl_trans"/>
</dbReference>
<dbReference type="SUPFAM" id="SSF52777">
    <property type="entry name" value="CoA-dependent acyltransferases"/>
    <property type="match status" value="2"/>
</dbReference>
<dbReference type="PANTHER" id="PTHR22589:SF107">
    <property type="entry name" value="CHOLINE_CARNITINE ACYLTRANSFERASE DOMAIN-CONTAINING PROTEIN"/>
    <property type="match status" value="1"/>
</dbReference>
<dbReference type="Gene3D" id="3.30.559.70">
    <property type="entry name" value="Choline/Carnitine o-acyltransferase, domain 2"/>
    <property type="match status" value="1"/>
</dbReference>
<feature type="domain" description="Choline/carnitine acyltransferase" evidence="6">
    <location>
        <begin position="16"/>
        <end position="631"/>
    </location>
</feature>
<dbReference type="EMBL" id="MCGE01000020">
    <property type="protein sequence ID" value="ORZ11821.1"/>
    <property type="molecule type" value="Genomic_DNA"/>
</dbReference>
<dbReference type="PANTHER" id="PTHR22589">
    <property type="entry name" value="CARNITINE O-ACYLTRANSFERASE"/>
    <property type="match status" value="1"/>
</dbReference>
<accession>A0A1X2I8Q7</accession>
<dbReference type="Pfam" id="PF00755">
    <property type="entry name" value="Carn_acyltransf"/>
    <property type="match status" value="1"/>
</dbReference>
<dbReference type="OrthoDB" id="240216at2759"/>
<dbReference type="InterPro" id="IPR000542">
    <property type="entry name" value="Carn_acyl_trans"/>
</dbReference>
<evidence type="ECO:0000259" key="6">
    <source>
        <dbReference type="Pfam" id="PF00755"/>
    </source>
</evidence>
<dbReference type="InterPro" id="IPR023213">
    <property type="entry name" value="CAT-like_dom_sf"/>
</dbReference>
<dbReference type="PROSITE" id="PS00440">
    <property type="entry name" value="ACYLTRANSF_C_2"/>
    <property type="match status" value="1"/>
</dbReference>
<evidence type="ECO:0000256" key="1">
    <source>
        <dbReference type="ARBA" id="ARBA00005232"/>
    </source>
</evidence>
<reference evidence="7 8" key="1">
    <citation type="submission" date="2016-07" db="EMBL/GenBank/DDBJ databases">
        <title>Pervasive Adenine N6-methylation of Active Genes in Fungi.</title>
        <authorList>
            <consortium name="DOE Joint Genome Institute"/>
            <person name="Mondo S.J."/>
            <person name="Dannebaum R.O."/>
            <person name="Kuo R.C."/>
            <person name="Labutti K."/>
            <person name="Haridas S."/>
            <person name="Kuo A."/>
            <person name="Salamov A."/>
            <person name="Ahrendt S.R."/>
            <person name="Lipzen A."/>
            <person name="Sullivan W."/>
            <person name="Andreopoulos W.B."/>
            <person name="Clum A."/>
            <person name="Lindquist E."/>
            <person name="Daum C."/>
            <person name="Ramamoorthy G.K."/>
            <person name="Gryganskyi A."/>
            <person name="Culley D."/>
            <person name="Magnuson J.K."/>
            <person name="James T.Y."/>
            <person name="O'Malley M.A."/>
            <person name="Stajich J.E."/>
            <person name="Spatafora J.W."/>
            <person name="Visel A."/>
            <person name="Grigoriev I.V."/>
        </authorList>
    </citation>
    <scope>NUCLEOTIDE SEQUENCE [LARGE SCALE GENOMIC DNA]</scope>
    <source>
        <strain evidence="7 8">NRRL 1336</strain>
    </source>
</reference>
<protein>
    <submittedName>
        <fullName evidence="7">Acyltransferase ChoActase/COT/CPT</fullName>
    </submittedName>
</protein>
<evidence type="ECO:0000313" key="7">
    <source>
        <dbReference type="EMBL" id="ORZ11821.1"/>
    </source>
</evidence>